<keyword evidence="2 3" id="KW-0808">Transferase</keyword>
<name>A0A5B9MAX0_9BACT</name>
<dbReference type="EC" id="2.4.2.1" evidence="3"/>
<evidence type="ECO:0000256" key="2">
    <source>
        <dbReference type="ARBA" id="ARBA00022679"/>
    </source>
</evidence>
<dbReference type="PANTHER" id="PTHR36540">
    <property type="entry name" value="PYRIMIDINE/PURINE NUCLEOSIDE PHOSPHORYLASE"/>
    <property type="match status" value="1"/>
</dbReference>
<comment type="catalytic activity">
    <reaction evidence="3">
        <text>guanosine + phosphate = alpha-D-ribose 1-phosphate + guanine</text>
        <dbReference type="Rhea" id="RHEA:13233"/>
        <dbReference type="ChEBI" id="CHEBI:16235"/>
        <dbReference type="ChEBI" id="CHEBI:16750"/>
        <dbReference type="ChEBI" id="CHEBI:43474"/>
        <dbReference type="ChEBI" id="CHEBI:57720"/>
        <dbReference type="EC" id="2.4.2.1"/>
    </reaction>
</comment>
<comment type="catalytic activity">
    <reaction evidence="3">
        <text>uridine + phosphate = alpha-D-ribose 1-phosphate + uracil</text>
        <dbReference type="Rhea" id="RHEA:24388"/>
        <dbReference type="ChEBI" id="CHEBI:16704"/>
        <dbReference type="ChEBI" id="CHEBI:17568"/>
        <dbReference type="ChEBI" id="CHEBI:43474"/>
        <dbReference type="ChEBI" id="CHEBI:57720"/>
        <dbReference type="EC" id="2.4.2.2"/>
    </reaction>
</comment>
<evidence type="ECO:0000256" key="3">
    <source>
        <dbReference type="HAMAP-Rule" id="MF_01537"/>
    </source>
</evidence>
<comment type="catalytic activity">
    <reaction evidence="3">
        <text>thymidine + phosphate = 2-deoxy-alpha-D-ribose 1-phosphate + thymine</text>
        <dbReference type="Rhea" id="RHEA:16037"/>
        <dbReference type="ChEBI" id="CHEBI:17748"/>
        <dbReference type="ChEBI" id="CHEBI:17821"/>
        <dbReference type="ChEBI" id="CHEBI:43474"/>
        <dbReference type="ChEBI" id="CHEBI:57259"/>
        <dbReference type="EC" id="2.4.2.2"/>
    </reaction>
</comment>
<dbReference type="SUPFAM" id="SSF51182">
    <property type="entry name" value="RmlC-like cupins"/>
    <property type="match status" value="1"/>
</dbReference>
<reference evidence="4 5" key="1">
    <citation type="submission" date="2019-02" db="EMBL/GenBank/DDBJ databases">
        <title>Planctomycetal bacteria perform biofilm scaping via a novel small molecule.</title>
        <authorList>
            <person name="Jeske O."/>
            <person name="Boedeker C."/>
            <person name="Wiegand S."/>
            <person name="Breitling P."/>
            <person name="Kallscheuer N."/>
            <person name="Jogler M."/>
            <person name="Rohde M."/>
            <person name="Petersen J."/>
            <person name="Medema M.H."/>
            <person name="Surup F."/>
            <person name="Jogler C."/>
        </authorList>
    </citation>
    <scope>NUCLEOTIDE SEQUENCE [LARGE SCALE GENOMIC DNA]</scope>
    <source>
        <strain evidence="4 5">Mal15</strain>
    </source>
</reference>
<comment type="catalytic activity">
    <reaction evidence="3">
        <text>a purine D-ribonucleoside + phosphate = a purine nucleobase + alpha-D-ribose 1-phosphate</text>
        <dbReference type="Rhea" id="RHEA:19805"/>
        <dbReference type="ChEBI" id="CHEBI:26386"/>
        <dbReference type="ChEBI" id="CHEBI:43474"/>
        <dbReference type="ChEBI" id="CHEBI:57720"/>
        <dbReference type="ChEBI" id="CHEBI:142355"/>
        <dbReference type="EC" id="2.4.2.1"/>
    </reaction>
</comment>
<comment type="catalytic activity">
    <reaction evidence="3">
        <text>inosine + phosphate = alpha-D-ribose 1-phosphate + hypoxanthine</text>
        <dbReference type="Rhea" id="RHEA:27646"/>
        <dbReference type="ChEBI" id="CHEBI:17368"/>
        <dbReference type="ChEBI" id="CHEBI:17596"/>
        <dbReference type="ChEBI" id="CHEBI:43474"/>
        <dbReference type="ChEBI" id="CHEBI:57720"/>
        <dbReference type="EC" id="2.4.2.1"/>
    </reaction>
</comment>
<dbReference type="GO" id="GO:0004850">
    <property type="term" value="F:uridine phosphorylase activity"/>
    <property type="evidence" value="ECO:0007669"/>
    <property type="project" value="RHEA"/>
</dbReference>
<dbReference type="GO" id="GO:0005829">
    <property type="term" value="C:cytosol"/>
    <property type="evidence" value="ECO:0007669"/>
    <property type="project" value="TreeGrafter"/>
</dbReference>
<gene>
    <name evidence="3" type="primary">ppnP</name>
    <name evidence="4" type="ORF">Mal15_06930</name>
</gene>
<evidence type="ECO:0000313" key="5">
    <source>
        <dbReference type="Proteomes" id="UP000321353"/>
    </source>
</evidence>
<protein>
    <recommendedName>
        <fullName evidence="3">Pyrimidine/purine nucleoside phosphorylase</fullName>
        <ecNumber evidence="3">2.4.2.1</ecNumber>
        <ecNumber evidence="3">2.4.2.2</ecNumber>
    </recommendedName>
    <alternativeName>
        <fullName evidence="3">Adenosine phosphorylase</fullName>
    </alternativeName>
    <alternativeName>
        <fullName evidence="3">Cytidine phosphorylase</fullName>
    </alternativeName>
    <alternativeName>
        <fullName evidence="3">Guanosine phosphorylase</fullName>
    </alternativeName>
    <alternativeName>
        <fullName evidence="3">Inosine phosphorylase</fullName>
    </alternativeName>
    <alternativeName>
        <fullName evidence="3">Thymidine phosphorylase</fullName>
    </alternativeName>
    <alternativeName>
        <fullName evidence="3">Uridine phosphorylase</fullName>
    </alternativeName>
    <alternativeName>
        <fullName evidence="3">Xanthosine phosphorylase</fullName>
    </alternativeName>
</protein>
<comment type="function">
    <text evidence="3">Catalyzes the phosphorolysis of diverse nucleosides, yielding D-ribose 1-phosphate and the respective free bases. Can use uridine, adenosine, guanosine, cytidine, thymidine, inosine and xanthosine as substrates. Also catalyzes the reverse reactions.</text>
</comment>
<proteinExistence type="inferred from homology"/>
<dbReference type="EMBL" id="CP036264">
    <property type="protein sequence ID" value="QEF96665.1"/>
    <property type="molecule type" value="Genomic_DNA"/>
</dbReference>
<dbReference type="InterPro" id="IPR009664">
    <property type="entry name" value="Ppnp"/>
</dbReference>
<dbReference type="PANTHER" id="PTHR36540:SF1">
    <property type="entry name" value="PYRIMIDINE_PURINE NUCLEOSIDE PHOSPHORYLASE"/>
    <property type="match status" value="1"/>
</dbReference>
<keyword evidence="5" id="KW-1185">Reference proteome</keyword>
<dbReference type="AlphaFoldDB" id="A0A5B9MAX0"/>
<dbReference type="EC" id="2.4.2.2" evidence="3"/>
<dbReference type="Gene3D" id="2.60.120.10">
    <property type="entry name" value="Jelly Rolls"/>
    <property type="match status" value="1"/>
</dbReference>
<sequence length="92" mass="9977">MKVNEYFDGKVKSIAFENGEGRATAGVMAVGDYEFSTSEPELMKVVSGELKVKLPGADDFASYPTGTEFRVAAGESFQLQVKQATAYLCFYG</sequence>
<dbReference type="KEGG" id="smam:Mal15_06930"/>
<dbReference type="InterPro" id="IPR014710">
    <property type="entry name" value="RmlC-like_jellyroll"/>
</dbReference>
<comment type="similarity">
    <text evidence="3">Belongs to the nucleoside phosphorylase PpnP family.</text>
</comment>
<dbReference type="GO" id="GO:0004731">
    <property type="term" value="F:purine-nucleoside phosphorylase activity"/>
    <property type="evidence" value="ECO:0007669"/>
    <property type="project" value="UniProtKB-UniRule"/>
</dbReference>
<dbReference type="InterPro" id="IPR011051">
    <property type="entry name" value="RmlC_Cupin_sf"/>
</dbReference>
<comment type="catalytic activity">
    <reaction evidence="3">
        <text>cytidine + phosphate = cytosine + alpha-D-ribose 1-phosphate</text>
        <dbReference type="Rhea" id="RHEA:52540"/>
        <dbReference type="ChEBI" id="CHEBI:16040"/>
        <dbReference type="ChEBI" id="CHEBI:17562"/>
        <dbReference type="ChEBI" id="CHEBI:43474"/>
        <dbReference type="ChEBI" id="CHEBI:57720"/>
        <dbReference type="EC" id="2.4.2.2"/>
    </reaction>
</comment>
<comment type="catalytic activity">
    <reaction evidence="3">
        <text>adenosine + phosphate = alpha-D-ribose 1-phosphate + adenine</text>
        <dbReference type="Rhea" id="RHEA:27642"/>
        <dbReference type="ChEBI" id="CHEBI:16335"/>
        <dbReference type="ChEBI" id="CHEBI:16708"/>
        <dbReference type="ChEBI" id="CHEBI:43474"/>
        <dbReference type="ChEBI" id="CHEBI:57720"/>
        <dbReference type="EC" id="2.4.2.1"/>
    </reaction>
</comment>
<comment type="catalytic activity">
    <reaction evidence="3">
        <text>xanthosine + phosphate = alpha-D-ribose 1-phosphate + xanthine</text>
        <dbReference type="Rhea" id="RHEA:27638"/>
        <dbReference type="ChEBI" id="CHEBI:17712"/>
        <dbReference type="ChEBI" id="CHEBI:18107"/>
        <dbReference type="ChEBI" id="CHEBI:43474"/>
        <dbReference type="ChEBI" id="CHEBI:57720"/>
        <dbReference type="EC" id="2.4.2.1"/>
    </reaction>
</comment>
<dbReference type="GO" id="GO:0009032">
    <property type="term" value="F:thymidine phosphorylase activity"/>
    <property type="evidence" value="ECO:0007669"/>
    <property type="project" value="RHEA"/>
</dbReference>
<dbReference type="RefSeq" id="WP_147866455.1">
    <property type="nucleotide sequence ID" value="NZ_CP036264.1"/>
</dbReference>
<evidence type="ECO:0000313" key="4">
    <source>
        <dbReference type="EMBL" id="QEF96665.1"/>
    </source>
</evidence>
<keyword evidence="1 3" id="KW-0328">Glycosyltransferase</keyword>
<dbReference type="HAMAP" id="MF_01537">
    <property type="entry name" value="Nucleos_phosphorylase_PpnP"/>
    <property type="match status" value="1"/>
</dbReference>
<dbReference type="Proteomes" id="UP000321353">
    <property type="component" value="Chromosome"/>
</dbReference>
<accession>A0A5B9MAX0</accession>
<dbReference type="Pfam" id="PF06865">
    <property type="entry name" value="Ppnp"/>
    <property type="match status" value="1"/>
</dbReference>
<dbReference type="GO" id="GO:0047975">
    <property type="term" value="F:guanosine phosphorylase activity"/>
    <property type="evidence" value="ECO:0007669"/>
    <property type="project" value="RHEA"/>
</dbReference>
<dbReference type="FunFam" id="2.60.120.10:FF:000016">
    <property type="entry name" value="Pyrimidine/purine nucleoside phosphorylase"/>
    <property type="match status" value="1"/>
</dbReference>
<organism evidence="4 5">
    <name type="scientific">Stieleria maiorica</name>
    <dbReference type="NCBI Taxonomy" id="2795974"/>
    <lineage>
        <taxon>Bacteria</taxon>
        <taxon>Pseudomonadati</taxon>
        <taxon>Planctomycetota</taxon>
        <taxon>Planctomycetia</taxon>
        <taxon>Pirellulales</taxon>
        <taxon>Pirellulaceae</taxon>
        <taxon>Stieleria</taxon>
    </lineage>
</organism>
<evidence type="ECO:0000256" key="1">
    <source>
        <dbReference type="ARBA" id="ARBA00022676"/>
    </source>
</evidence>